<feature type="compositionally biased region" description="Basic and acidic residues" evidence="1">
    <location>
        <begin position="14"/>
        <end position="26"/>
    </location>
</feature>
<dbReference type="GO" id="GO:0016020">
    <property type="term" value="C:membrane"/>
    <property type="evidence" value="ECO:0007669"/>
    <property type="project" value="InterPro"/>
</dbReference>
<feature type="non-terminal residue" evidence="4">
    <location>
        <position position="222"/>
    </location>
</feature>
<keyword evidence="5" id="KW-1185">Reference proteome</keyword>
<evidence type="ECO:0000259" key="3">
    <source>
        <dbReference type="Pfam" id="PF02705"/>
    </source>
</evidence>
<organism evidence="4 5">
    <name type="scientific">Trichoglossum hirsutum</name>
    <dbReference type="NCBI Taxonomy" id="265104"/>
    <lineage>
        <taxon>Eukaryota</taxon>
        <taxon>Fungi</taxon>
        <taxon>Dikarya</taxon>
        <taxon>Ascomycota</taxon>
        <taxon>Pezizomycotina</taxon>
        <taxon>Geoglossomycetes</taxon>
        <taxon>Geoglossales</taxon>
        <taxon>Geoglossaceae</taxon>
        <taxon>Trichoglossum</taxon>
    </lineage>
</organism>
<dbReference type="PANTHER" id="PTHR30540:SF83">
    <property type="entry name" value="K+ POTASSIUM TRANSPORTER"/>
    <property type="match status" value="1"/>
</dbReference>
<feature type="transmembrane region" description="Helical" evidence="2">
    <location>
        <begin position="111"/>
        <end position="131"/>
    </location>
</feature>
<dbReference type="EMBL" id="JAGHQM010000891">
    <property type="protein sequence ID" value="KAH0557163.1"/>
    <property type="molecule type" value="Genomic_DNA"/>
</dbReference>
<dbReference type="InterPro" id="IPR053951">
    <property type="entry name" value="K_trans_N"/>
</dbReference>
<protein>
    <recommendedName>
        <fullName evidence="3">K+ potassium transporter integral membrane domain-containing protein</fullName>
    </recommendedName>
</protein>
<proteinExistence type="predicted"/>
<dbReference type="Pfam" id="PF02705">
    <property type="entry name" value="K_trans"/>
    <property type="match status" value="1"/>
</dbReference>
<reference evidence="4" key="1">
    <citation type="submission" date="2021-03" db="EMBL/GenBank/DDBJ databases">
        <title>Comparative genomics and phylogenomic investigation of the class Geoglossomycetes provide insights into ecological specialization and systematics.</title>
        <authorList>
            <person name="Melie T."/>
            <person name="Pirro S."/>
            <person name="Miller A.N."/>
            <person name="Quandt A."/>
        </authorList>
    </citation>
    <scope>NUCLEOTIDE SEQUENCE</scope>
    <source>
        <strain evidence="4">CAQ_001_2017</strain>
    </source>
</reference>
<name>A0A9P8LA51_9PEZI</name>
<dbReference type="PANTHER" id="PTHR30540">
    <property type="entry name" value="OSMOTIC STRESS POTASSIUM TRANSPORTER"/>
    <property type="match status" value="1"/>
</dbReference>
<dbReference type="GO" id="GO:0015079">
    <property type="term" value="F:potassium ion transmembrane transporter activity"/>
    <property type="evidence" value="ECO:0007669"/>
    <property type="project" value="InterPro"/>
</dbReference>
<evidence type="ECO:0000256" key="2">
    <source>
        <dbReference type="SAM" id="Phobius"/>
    </source>
</evidence>
<dbReference type="AlphaFoldDB" id="A0A9P8LA51"/>
<keyword evidence="2" id="KW-0812">Transmembrane</keyword>
<feature type="transmembrane region" description="Helical" evidence="2">
    <location>
        <begin position="68"/>
        <end position="91"/>
    </location>
</feature>
<feature type="transmembrane region" description="Helical" evidence="2">
    <location>
        <begin position="192"/>
        <end position="211"/>
    </location>
</feature>
<accession>A0A9P8LA51</accession>
<evidence type="ECO:0000256" key="1">
    <source>
        <dbReference type="SAM" id="MobiDB-lite"/>
    </source>
</evidence>
<keyword evidence="2" id="KW-1133">Transmembrane helix</keyword>
<comment type="caution">
    <text evidence="4">The sequence shown here is derived from an EMBL/GenBank/DDBJ whole genome shotgun (WGS) entry which is preliminary data.</text>
</comment>
<sequence length="222" mass="24462">MSETGRITFRKPAGKTDDPPSIGKDKYQTGDIEASFDVQAAESMGLASAHASIHETELRKKQQFSGLIFAWLVYQSIGVIYGDIGTSPLYVYSSTFKSTPSYDDLLGALSLIIWTLTLIVTIKYCFIVLLADDEGEGGTFALYTLLTRFSAIGERDPRSTRSLRIERHLTGDLKRPNRSFRNLLEKSHAVQWILKLLAVLGVCLIMADGILTPAQSVLGAIQ</sequence>
<keyword evidence="2" id="KW-0472">Membrane</keyword>
<evidence type="ECO:0000313" key="5">
    <source>
        <dbReference type="Proteomes" id="UP000750711"/>
    </source>
</evidence>
<feature type="domain" description="K+ potassium transporter integral membrane" evidence="3">
    <location>
        <begin position="73"/>
        <end position="222"/>
    </location>
</feature>
<dbReference type="Proteomes" id="UP000750711">
    <property type="component" value="Unassembled WGS sequence"/>
</dbReference>
<dbReference type="InterPro" id="IPR003855">
    <property type="entry name" value="K+_transporter"/>
</dbReference>
<gene>
    <name evidence="4" type="ORF">GP486_005050</name>
</gene>
<evidence type="ECO:0000313" key="4">
    <source>
        <dbReference type="EMBL" id="KAH0557163.1"/>
    </source>
</evidence>
<feature type="region of interest" description="Disordered" evidence="1">
    <location>
        <begin position="1"/>
        <end position="26"/>
    </location>
</feature>